<dbReference type="EMBL" id="JAPWTK010000006">
    <property type="protein sequence ID" value="KAJ8961235.1"/>
    <property type="molecule type" value="Genomic_DNA"/>
</dbReference>
<evidence type="ECO:0000313" key="1">
    <source>
        <dbReference type="EMBL" id="KAJ8961235.1"/>
    </source>
</evidence>
<gene>
    <name evidence="1" type="ORF">NQ318_008918</name>
</gene>
<evidence type="ECO:0000313" key="2">
    <source>
        <dbReference type="Proteomes" id="UP001162162"/>
    </source>
</evidence>
<reference evidence="1" key="1">
    <citation type="journal article" date="2023" name="Insect Mol. Biol.">
        <title>Genome sequencing provides insights into the evolution of gene families encoding plant cell wall-degrading enzymes in longhorned beetles.</title>
        <authorList>
            <person name="Shin N.R."/>
            <person name="Okamura Y."/>
            <person name="Kirsch R."/>
            <person name="Pauchet Y."/>
        </authorList>
    </citation>
    <scope>NUCLEOTIDE SEQUENCE</scope>
    <source>
        <strain evidence="1">AMC_N1</strain>
    </source>
</reference>
<protein>
    <submittedName>
        <fullName evidence="1">Uncharacterized protein</fullName>
    </submittedName>
</protein>
<proteinExistence type="predicted"/>
<organism evidence="1 2">
    <name type="scientific">Aromia moschata</name>
    <dbReference type="NCBI Taxonomy" id="1265417"/>
    <lineage>
        <taxon>Eukaryota</taxon>
        <taxon>Metazoa</taxon>
        <taxon>Ecdysozoa</taxon>
        <taxon>Arthropoda</taxon>
        <taxon>Hexapoda</taxon>
        <taxon>Insecta</taxon>
        <taxon>Pterygota</taxon>
        <taxon>Neoptera</taxon>
        <taxon>Endopterygota</taxon>
        <taxon>Coleoptera</taxon>
        <taxon>Polyphaga</taxon>
        <taxon>Cucujiformia</taxon>
        <taxon>Chrysomeloidea</taxon>
        <taxon>Cerambycidae</taxon>
        <taxon>Cerambycinae</taxon>
        <taxon>Callichromatini</taxon>
        <taxon>Aromia</taxon>
    </lineage>
</organism>
<dbReference type="AlphaFoldDB" id="A0AAV8ZDI7"/>
<sequence>MLSRTGVRASMKIVSEAIIQELLEEQRKKKKEKCEFWVGRWISRRKILGTSDNLLMELRTEDPDYFRKRLIMTTDQFDTLLQTVTPLIQKCDTNMREALSPKIKLEIILKFLATGDNYPTLAEPFRVPECTISNFLVYERCIARQKSNEDNARVTTIFIHVVCKSSGVCESEKTLKKIISIYSDGEYLLPQFSRMLTTMPVSECLFEIRNPFNPEINK</sequence>
<accession>A0AAV8ZDI7</accession>
<keyword evidence="2" id="KW-1185">Reference proteome</keyword>
<name>A0AAV8ZDI7_9CUCU</name>
<comment type="caution">
    <text evidence="1">The sequence shown here is derived from an EMBL/GenBank/DDBJ whole genome shotgun (WGS) entry which is preliminary data.</text>
</comment>
<dbReference type="Proteomes" id="UP001162162">
    <property type="component" value="Unassembled WGS sequence"/>
</dbReference>